<evidence type="ECO:0000256" key="5">
    <source>
        <dbReference type="ARBA" id="ARBA00023004"/>
    </source>
</evidence>
<reference evidence="8" key="1">
    <citation type="submission" date="2013-07" db="EMBL/GenBank/DDBJ databases">
        <title>Midgut Transcriptome Profiling of Anoplphora glabripennis, a Lignocellulose Degrading, Wood-Boring Cerambycid.</title>
        <authorList>
            <person name="Scully E.D."/>
            <person name="Hoover K."/>
            <person name="Carlson J.E."/>
            <person name="Tien M."/>
            <person name="Geib S.M."/>
        </authorList>
    </citation>
    <scope>NUCLEOTIDE SEQUENCE</scope>
</reference>
<name>V5H2Z2_ANOGL</name>
<dbReference type="GO" id="GO:0005344">
    <property type="term" value="F:oxygen carrier activity"/>
    <property type="evidence" value="ECO:0007669"/>
    <property type="project" value="UniProtKB-KW"/>
</dbReference>
<dbReference type="GO" id="GO:0020037">
    <property type="term" value="F:heme binding"/>
    <property type="evidence" value="ECO:0007669"/>
    <property type="project" value="InterPro"/>
</dbReference>
<keyword evidence="2 6" id="KW-0349">Heme</keyword>
<dbReference type="PANTHER" id="PTHR47217">
    <property type="entry name" value="GLOBIN-LIKE PROTEIN"/>
    <property type="match status" value="1"/>
</dbReference>
<organism evidence="8">
    <name type="scientific">Anoplophora glabripennis</name>
    <name type="common">Asian longhorn beetle</name>
    <name type="synonym">Anoplophora nobilis</name>
    <dbReference type="NCBI Taxonomy" id="217634"/>
    <lineage>
        <taxon>Eukaryota</taxon>
        <taxon>Metazoa</taxon>
        <taxon>Ecdysozoa</taxon>
        <taxon>Arthropoda</taxon>
        <taxon>Hexapoda</taxon>
        <taxon>Insecta</taxon>
        <taxon>Pterygota</taxon>
        <taxon>Neoptera</taxon>
        <taxon>Endopterygota</taxon>
        <taxon>Coleoptera</taxon>
        <taxon>Polyphaga</taxon>
        <taxon>Cucujiformia</taxon>
        <taxon>Chrysomeloidea</taxon>
        <taxon>Cerambycidae</taxon>
        <taxon>Lamiinae</taxon>
        <taxon>Lamiini</taxon>
        <taxon>Anoplophora</taxon>
    </lineage>
</organism>
<evidence type="ECO:0000259" key="7">
    <source>
        <dbReference type="PROSITE" id="PS01033"/>
    </source>
</evidence>
<dbReference type="InterPro" id="IPR009050">
    <property type="entry name" value="Globin-like_sf"/>
</dbReference>
<feature type="domain" description="Globin" evidence="7">
    <location>
        <begin position="12"/>
        <end position="154"/>
    </location>
</feature>
<dbReference type="Gene3D" id="1.10.490.10">
    <property type="entry name" value="Globins"/>
    <property type="match status" value="1"/>
</dbReference>
<dbReference type="InterPro" id="IPR044399">
    <property type="entry name" value="Mb-like_M"/>
</dbReference>
<dbReference type="CDD" id="cd01040">
    <property type="entry name" value="Mb-like"/>
    <property type="match status" value="1"/>
</dbReference>
<keyword evidence="1 6" id="KW-0813">Transport</keyword>
<dbReference type="InterPro" id="IPR012292">
    <property type="entry name" value="Globin/Proto"/>
</dbReference>
<dbReference type="PROSITE" id="PS01033">
    <property type="entry name" value="GLOBIN"/>
    <property type="match status" value="1"/>
</dbReference>
<keyword evidence="3 6" id="KW-0561">Oxygen transport</keyword>
<dbReference type="EMBL" id="GALX01001253">
    <property type="protein sequence ID" value="JAB67213.1"/>
    <property type="molecule type" value="Transcribed_RNA"/>
</dbReference>
<dbReference type="GO" id="GO:0046872">
    <property type="term" value="F:metal ion binding"/>
    <property type="evidence" value="ECO:0007669"/>
    <property type="project" value="UniProtKB-KW"/>
</dbReference>
<evidence type="ECO:0000256" key="1">
    <source>
        <dbReference type="ARBA" id="ARBA00022448"/>
    </source>
</evidence>
<dbReference type="Pfam" id="PF00042">
    <property type="entry name" value="Globin"/>
    <property type="match status" value="1"/>
</dbReference>
<feature type="non-terminal residue" evidence="8">
    <location>
        <position position="1"/>
    </location>
</feature>
<proteinExistence type="inferred from homology"/>
<dbReference type="InterPro" id="IPR000971">
    <property type="entry name" value="Globin"/>
</dbReference>
<comment type="similarity">
    <text evidence="6">Belongs to the globin family.</text>
</comment>
<keyword evidence="4" id="KW-0479">Metal-binding</keyword>
<protein>
    <submittedName>
        <fullName evidence="8">Globin</fullName>
    </submittedName>
</protein>
<dbReference type="AlphaFoldDB" id="V5H2Z2"/>
<dbReference type="PANTHER" id="PTHR47217:SF1">
    <property type="entry name" value="GLOBIN-LIKE PROTEIN"/>
    <property type="match status" value="1"/>
</dbReference>
<keyword evidence="5" id="KW-0408">Iron</keyword>
<dbReference type="GO" id="GO:0019825">
    <property type="term" value="F:oxygen binding"/>
    <property type="evidence" value="ECO:0007669"/>
    <property type="project" value="InterPro"/>
</dbReference>
<gene>
    <name evidence="8" type="primary">GLB</name>
</gene>
<dbReference type="SUPFAM" id="SSF46458">
    <property type="entry name" value="Globin-like"/>
    <property type="match status" value="1"/>
</dbReference>
<evidence type="ECO:0000256" key="2">
    <source>
        <dbReference type="ARBA" id="ARBA00022617"/>
    </source>
</evidence>
<evidence type="ECO:0000313" key="8">
    <source>
        <dbReference type="EMBL" id="JAB67213.1"/>
    </source>
</evidence>
<evidence type="ECO:0000256" key="6">
    <source>
        <dbReference type="RuleBase" id="RU000356"/>
    </source>
</evidence>
<evidence type="ECO:0000256" key="3">
    <source>
        <dbReference type="ARBA" id="ARBA00022621"/>
    </source>
</evidence>
<evidence type="ECO:0000256" key="4">
    <source>
        <dbReference type="ARBA" id="ARBA00022723"/>
    </source>
</evidence>
<sequence length="159" mass="17809">LAEKDVPDPVTGLTSKDIALIKNSWAGPRQKPTDSGIALFNVFFKNHPEYQEAFPFRGIPIADLPKNKRFLAHANGVIYGFSSIVDAVDDPEMLVPILSRIGESHAPRRIDEKSFQDLKESVLELFSSLFNDEEVAAWKKALDVAFPVLAQGFRENRKK</sequence>
<accession>V5H2Z2</accession>